<feature type="domain" description="FHA" evidence="2">
    <location>
        <begin position="726"/>
        <end position="782"/>
    </location>
</feature>
<accession>A0ABD1P4E1</accession>
<dbReference type="Pfam" id="PF00498">
    <property type="entry name" value="FHA"/>
    <property type="match status" value="1"/>
</dbReference>
<keyword evidence="4" id="KW-1185">Reference proteome</keyword>
<dbReference type="PANTHER" id="PTHR13233:SF0">
    <property type="entry name" value="MICROSPHERULE PROTEIN 1"/>
    <property type="match status" value="1"/>
</dbReference>
<dbReference type="AlphaFoldDB" id="A0ABD1P4E1"/>
<evidence type="ECO:0000256" key="1">
    <source>
        <dbReference type="SAM" id="MobiDB-lite"/>
    </source>
</evidence>
<dbReference type="CDD" id="cd22687">
    <property type="entry name" value="FHA_MCRS1"/>
    <property type="match status" value="1"/>
</dbReference>
<dbReference type="SUPFAM" id="SSF49879">
    <property type="entry name" value="SMAD/FHA domain"/>
    <property type="match status" value="1"/>
</dbReference>
<dbReference type="SMART" id="SM00240">
    <property type="entry name" value="FHA"/>
    <property type="match status" value="1"/>
</dbReference>
<feature type="compositionally biased region" description="Polar residues" evidence="1">
    <location>
        <begin position="498"/>
        <end position="507"/>
    </location>
</feature>
<feature type="compositionally biased region" description="Basic and acidic residues" evidence="1">
    <location>
        <begin position="482"/>
        <end position="491"/>
    </location>
</feature>
<reference evidence="4" key="1">
    <citation type="submission" date="2024-07" db="EMBL/GenBank/DDBJ databases">
        <title>Two chromosome-level genome assemblies of Korean endemic species Abeliophyllum distichum and Forsythia ovata (Oleaceae).</title>
        <authorList>
            <person name="Jang H."/>
        </authorList>
    </citation>
    <scope>NUCLEOTIDE SEQUENCE [LARGE SCALE GENOMIC DNA]</scope>
</reference>
<comment type="caution">
    <text evidence="3">The sequence shown here is derived from an EMBL/GenBank/DDBJ whole genome shotgun (WGS) entry which is preliminary data.</text>
</comment>
<dbReference type="EMBL" id="JBFOLJ010000032">
    <property type="protein sequence ID" value="KAL2458034.1"/>
    <property type="molecule type" value="Genomic_DNA"/>
</dbReference>
<dbReference type="InterPro" id="IPR037912">
    <property type="entry name" value="MCRS1"/>
</dbReference>
<dbReference type="InterPro" id="IPR000253">
    <property type="entry name" value="FHA_dom"/>
</dbReference>
<protein>
    <submittedName>
        <fullName evidence="3">Forkhead-associated (FHA) domain-containing protein</fullName>
    </submittedName>
</protein>
<evidence type="ECO:0000313" key="3">
    <source>
        <dbReference type="EMBL" id="KAL2458034.1"/>
    </source>
</evidence>
<name>A0ABD1P4E1_9LAMI</name>
<dbReference type="Pfam" id="PF13325">
    <property type="entry name" value="MCRS_N"/>
    <property type="match status" value="1"/>
</dbReference>
<sequence length="835" mass="92255">MGAVAPLPNWIPEDDLLLKNAVEAGASLESLAKGAVQFSRRFTRQELQDRWYSLLYDPVVSAEASAHMIEFERCASTLQSGPNRPDSTKEMKCSTGKRKAESIRKHYYAMRKRILDEPFNAMDIFCLAEPGNSNFGDGNEHPSADCMIENPVPNHFGINGGVGIQDRVEDLPLMGNNVSRVFCHTNEENISMPGGFGQSKESHVCDFFETDDSEIKNPAVFGQTNQNGGNVHSEFGGTSFHSFGYSSPLPHMPSWSTMHDISATSLPVHLGERDQQTGKVFVRTEASDAINTDASKLKNSVPTMRNLTPSSEDFFVELTNTLFDFTNEEDHLFMDADGKDPIEKSYIDGLSSLLLDSPNNSELPNVVPEAPDAHITVTSGACSEESGKKELYQSSILDTQITPVQIVKAFGPEYRNGVICCTLNTEDPEIPSNDDVFLPFRFPSPSNSSGAHWRDHNACYLMPSSLKDFSSTRKANGGQLPRKTEQKDSRAPSRVVGLSQQSDTGANNRIGSYRMKFELPNSSIQHLACRNARTSEGPSPISSVKDVTKNLVPGVVKEGTTEMVQGKNLDYKSAGPCLDKHFHDPDSVQNFQKSIIGSKKDLDAKVTVPKNGELNAESNSVTMLVSQPVEKPLLSDEEEPYSENDLDMPYFSDIESMILDMDLGPDELGLQSSQEVLRYKHDETKKTIIRLEQAADGYMQRAIAAQGAFAVLYGHRSKHFIKKSEVLLGRATEDVKVDIDLGREKNGGKISRRQAIIKMDVYGSFHLMNIGKSPISVNGKEVASTMSVTLISGCLIEVRGLTFIFETNDKRIKQHVDDIMKASCSRDHNKPSIRR</sequence>
<evidence type="ECO:0000313" key="4">
    <source>
        <dbReference type="Proteomes" id="UP001604277"/>
    </source>
</evidence>
<feature type="region of interest" description="Disordered" evidence="1">
    <location>
        <begin position="470"/>
        <end position="507"/>
    </location>
</feature>
<dbReference type="Gene3D" id="2.60.200.20">
    <property type="match status" value="1"/>
</dbReference>
<dbReference type="PANTHER" id="PTHR13233">
    <property type="entry name" value="MICROSPHERULE PROTEIN 1"/>
    <property type="match status" value="1"/>
</dbReference>
<organism evidence="3 4">
    <name type="scientific">Forsythia ovata</name>
    <dbReference type="NCBI Taxonomy" id="205694"/>
    <lineage>
        <taxon>Eukaryota</taxon>
        <taxon>Viridiplantae</taxon>
        <taxon>Streptophyta</taxon>
        <taxon>Embryophyta</taxon>
        <taxon>Tracheophyta</taxon>
        <taxon>Spermatophyta</taxon>
        <taxon>Magnoliopsida</taxon>
        <taxon>eudicotyledons</taxon>
        <taxon>Gunneridae</taxon>
        <taxon>Pentapetalae</taxon>
        <taxon>asterids</taxon>
        <taxon>lamiids</taxon>
        <taxon>Lamiales</taxon>
        <taxon>Oleaceae</taxon>
        <taxon>Forsythieae</taxon>
        <taxon>Forsythia</taxon>
    </lineage>
</organism>
<gene>
    <name evidence="3" type="ORF">Fot_55892</name>
</gene>
<dbReference type="InterPro" id="IPR025999">
    <property type="entry name" value="MCRS_N"/>
</dbReference>
<dbReference type="InterPro" id="IPR008984">
    <property type="entry name" value="SMAD_FHA_dom_sf"/>
</dbReference>
<proteinExistence type="predicted"/>
<dbReference type="PROSITE" id="PS50006">
    <property type="entry name" value="FHA_DOMAIN"/>
    <property type="match status" value="1"/>
</dbReference>
<dbReference type="Proteomes" id="UP001604277">
    <property type="component" value="Unassembled WGS sequence"/>
</dbReference>
<evidence type="ECO:0000259" key="2">
    <source>
        <dbReference type="PROSITE" id="PS50006"/>
    </source>
</evidence>